<dbReference type="KEGG" id="snh:120047518"/>
<dbReference type="InterPro" id="IPR020846">
    <property type="entry name" value="MFS_dom"/>
</dbReference>
<feature type="domain" description="Major facilitator superfamily (MFS) profile" evidence="7">
    <location>
        <begin position="76"/>
        <end position="507"/>
    </location>
</feature>
<gene>
    <name evidence="9" type="primary">LOC120047518</name>
</gene>
<evidence type="ECO:0000256" key="5">
    <source>
        <dbReference type="SAM" id="MobiDB-lite"/>
    </source>
</evidence>
<dbReference type="RefSeq" id="XP_038848973.1">
    <property type="nucleotide sequence ID" value="XM_038993045.1"/>
</dbReference>
<name>A0A8U0UDQ5_SALNM</name>
<dbReference type="InterPro" id="IPR005828">
    <property type="entry name" value="MFS_sugar_transport-like"/>
</dbReference>
<feature type="transmembrane region" description="Helical" evidence="6">
    <location>
        <begin position="219"/>
        <end position="241"/>
    </location>
</feature>
<feature type="transmembrane region" description="Helical" evidence="6">
    <location>
        <begin position="394"/>
        <end position="413"/>
    </location>
</feature>
<feature type="transmembrane region" description="Helical" evidence="6">
    <location>
        <begin position="336"/>
        <end position="353"/>
    </location>
</feature>
<dbReference type="GO" id="GO:0022857">
    <property type="term" value="F:transmembrane transporter activity"/>
    <property type="evidence" value="ECO:0007669"/>
    <property type="project" value="InterPro"/>
</dbReference>
<accession>A0A8U0UDQ5</accession>
<evidence type="ECO:0000259" key="7">
    <source>
        <dbReference type="PROSITE" id="PS50850"/>
    </source>
</evidence>
<evidence type="ECO:0000256" key="6">
    <source>
        <dbReference type="SAM" id="Phobius"/>
    </source>
</evidence>
<dbReference type="Gene3D" id="1.20.1250.20">
    <property type="entry name" value="MFS general substrate transporter like domains"/>
    <property type="match status" value="1"/>
</dbReference>
<evidence type="ECO:0000256" key="3">
    <source>
        <dbReference type="ARBA" id="ARBA00022989"/>
    </source>
</evidence>
<evidence type="ECO:0000313" key="9">
    <source>
        <dbReference type="RefSeq" id="XP_038848973.1"/>
    </source>
</evidence>
<keyword evidence="2 6" id="KW-0812">Transmembrane</keyword>
<feature type="region of interest" description="Disordered" evidence="5">
    <location>
        <begin position="527"/>
        <end position="550"/>
    </location>
</feature>
<protein>
    <submittedName>
        <fullName evidence="9">Solute carrier family 22 member 5-like</fullName>
    </submittedName>
</protein>
<feature type="transmembrane region" description="Helical" evidence="6">
    <location>
        <begin position="482"/>
        <end position="502"/>
    </location>
</feature>
<feature type="transmembrane region" description="Helical" evidence="6">
    <location>
        <begin position="160"/>
        <end position="182"/>
    </location>
</feature>
<feature type="compositionally biased region" description="Polar residues" evidence="5">
    <location>
        <begin position="535"/>
        <end position="550"/>
    </location>
</feature>
<evidence type="ECO:0000313" key="8">
    <source>
        <dbReference type="Proteomes" id="UP000808372"/>
    </source>
</evidence>
<dbReference type="AlphaFoldDB" id="A0A8U0UDQ5"/>
<comment type="subcellular location">
    <subcellularLocation>
        <location evidence="1">Membrane</location>
        <topology evidence="1">Multi-pass membrane protein</topology>
    </subcellularLocation>
</comment>
<keyword evidence="3 6" id="KW-1133">Transmembrane helix</keyword>
<feature type="transmembrane region" description="Helical" evidence="6">
    <location>
        <begin position="131"/>
        <end position="153"/>
    </location>
</feature>
<feature type="transmembrane region" description="Helical" evidence="6">
    <location>
        <begin position="247"/>
        <end position="266"/>
    </location>
</feature>
<sequence length="550" mass="61902">MKDYEEMTSFLGEWGPFQKVIFLLLSLSSIPNGYVGMAMVFLADIPPHRCRVPQLNFSGFGLDLNYSIPLQEVKGEIILSRCTRFKEQMDSATGFGNETEGCLDGWEFSKEQYRSTIVTEWDLVCDNAWKAPFTVTIFFLGVLSGSFLSGIISDRYGRRYIFFATLALQTVFSILQAAANSWELFCALYFIVGMGQIANYCAAFILGSELLIRNVRINFASLGVSICYAIGYTALPMFAWFIRSWRILLIAMAIPGFLYIPLWWYIPESPRWLLSQGRVKEAEDIIRAAARKNGITPPDVIFKPEDCEQLMGNVNKESQRLYTWLDLIKTTNIRNITLISIIIWIVISMTYYGMSLNTPNMDGDPYFNCLVAASSEFLGYGSIWLFIRYTPRRFTLPFTMILSGTLLLIMKFIPQDMHVLSLTLVMIGKTGVTGAFGFLYLYSTELFPTVVRNMALGATSMASRVGSTVSPYIAYMGTYNKILPYILMGGTTVIAGVLSLLLPETKGEQLPELINQVKPLRCMGMNRASRDGQRQKGNAQVGNEVNNIQE</sequence>
<dbReference type="PANTHER" id="PTHR24064">
    <property type="entry name" value="SOLUTE CARRIER FAMILY 22 MEMBER"/>
    <property type="match status" value="1"/>
</dbReference>
<dbReference type="PROSITE" id="PS00216">
    <property type="entry name" value="SUGAR_TRANSPORT_1"/>
    <property type="match status" value="1"/>
</dbReference>
<keyword evidence="4 6" id="KW-0472">Membrane</keyword>
<organism evidence="8 9">
    <name type="scientific">Salvelinus namaycush</name>
    <name type="common">Lake trout</name>
    <name type="synonym">Salmo namaycush</name>
    <dbReference type="NCBI Taxonomy" id="8040"/>
    <lineage>
        <taxon>Eukaryota</taxon>
        <taxon>Metazoa</taxon>
        <taxon>Chordata</taxon>
        <taxon>Craniata</taxon>
        <taxon>Vertebrata</taxon>
        <taxon>Euteleostomi</taxon>
        <taxon>Actinopterygii</taxon>
        <taxon>Neopterygii</taxon>
        <taxon>Teleostei</taxon>
        <taxon>Protacanthopterygii</taxon>
        <taxon>Salmoniformes</taxon>
        <taxon>Salmonidae</taxon>
        <taxon>Salmoninae</taxon>
        <taxon>Salvelinus</taxon>
    </lineage>
</organism>
<evidence type="ECO:0000256" key="2">
    <source>
        <dbReference type="ARBA" id="ARBA00022692"/>
    </source>
</evidence>
<dbReference type="OrthoDB" id="3936150at2759"/>
<dbReference type="Pfam" id="PF00083">
    <property type="entry name" value="Sugar_tr"/>
    <property type="match status" value="1"/>
</dbReference>
<dbReference type="InterPro" id="IPR036259">
    <property type="entry name" value="MFS_trans_sf"/>
</dbReference>
<dbReference type="Proteomes" id="UP000808372">
    <property type="component" value="Chromosome 5"/>
</dbReference>
<reference evidence="9" key="1">
    <citation type="submission" date="2025-08" db="UniProtKB">
        <authorList>
            <consortium name="RefSeq"/>
        </authorList>
    </citation>
    <scope>IDENTIFICATION</scope>
    <source>
        <tissue evidence="9">White muscle</tissue>
    </source>
</reference>
<dbReference type="InterPro" id="IPR005829">
    <property type="entry name" value="Sugar_transporter_CS"/>
</dbReference>
<dbReference type="GeneID" id="120047518"/>
<dbReference type="SUPFAM" id="SSF103473">
    <property type="entry name" value="MFS general substrate transporter"/>
    <property type="match status" value="1"/>
</dbReference>
<dbReference type="GO" id="GO:0016020">
    <property type="term" value="C:membrane"/>
    <property type="evidence" value="ECO:0007669"/>
    <property type="project" value="UniProtKB-SubCell"/>
</dbReference>
<feature type="transmembrane region" description="Helical" evidence="6">
    <location>
        <begin position="419"/>
        <end position="442"/>
    </location>
</feature>
<evidence type="ECO:0000256" key="4">
    <source>
        <dbReference type="ARBA" id="ARBA00023136"/>
    </source>
</evidence>
<dbReference type="PROSITE" id="PS50850">
    <property type="entry name" value="MFS"/>
    <property type="match status" value="1"/>
</dbReference>
<keyword evidence="8" id="KW-1185">Reference proteome</keyword>
<evidence type="ECO:0000256" key="1">
    <source>
        <dbReference type="ARBA" id="ARBA00004141"/>
    </source>
</evidence>
<feature type="transmembrane region" description="Helical" evidence="6">
    <location>
        <begin position="365"/>
        <end position="387"/>
    </location>
</feature>
<proteinExistence type="predicted"/>
<feature type="transmembrane region" description="Helical" evidence="6">
    <location>
        <begin position="20"/>
        <end position="43"/>
    </location>
</feature>
<feature type="transmembrane region" description="Helical" evidence="6">
    <location>
        <begin position="188"/>
        <end position="207"/>
    </location>
</feature>